<accession>A0ACC0RJC0</accession>
<comment type="caution">
    <text evidence="1">The sequence shown here is derived from an EMBL/GenBank/DDBJ whole genome shotgun (WGS) entry which is preliminary data.</text>
</comment>
<organism evidence="1 2">
    <name type="scientific">Populus trichocarpa</name>
    <name type="common">Western balsam poplar</name>
    <name type="synonym">Populus balsamifera subsp. trichocarpa</name>
    <dbReference type="NCBI Taxonomy" id="3694"/>
    <lineage>
        <taxon>Eukaryota</taxon>
        <taxon>Viridiplantae</taxon>
        <taxon>Streptophyta</taxon>
        <taxon>Embryophyta</taxon>
        <taxon>Tracheophyta</taxon>
        <taxon>Spermatophyta</taxon>
        <taxon>Magnoliopsida</taxon>
        <taxon>eudicotyledons</taxon>
        <taxon>Gunneridae</taxon>
        <taxon>Pentapetalae</taxon>
        <taxon>rosids</taxon>
        <taxon>fabids</taxon>
        <taxon>Malpighiales</taxon>
        <taxon>Salicaceae</taxon>
        <taxon>Saliceae</taxon>
        <taxon>Populus</taxon>
    </lineage>
</organism>
<dbReference type="EMBL" id="MU628135">
    <property type="protein sequence ID" value="KAI9215602.1"/>
    <property type="molecule type" value="Genomic_DNA"/>
</dbReference>
<gene>
    <name evidence="1" type="ORF">POPTR_T126306v4</name>
</gene>
<proteinExistence type="predicted"/>
<evidence type="ECO:0000313" key="2">
    <source>
        <dbReference type="Proteomes" id="UP000006729"/>
    </source>
</evidence>
<sequence length="1344" mass="151692">MFMASSSSSSSRPGWVYDVFLSFRGEDTRKNFTDHLFTALQKAGIRTFRDDDELRIGEEISFQLPKAIQESKISIVVFSKGYASSTWCLDELEKILDCRQPTGQIVLPVFYDIDPSDIRKQTGSFAEAFDRHEERFKEEMEKVQKWRKALVEAANISGLDLRSFANGHESKLIQKIVEEVSSKLNPRFLFDDMPLKRLKTTMISGSGLLDDAEEKQITNRAVRDWLVEYKDAVYEADDFLDEIAYEALRQELEAEAQTFIKPLEIMGLREIEEKSRGLQESLDYLVKQKDALGLINRTGKEPSSPKRRTTSLVDERGVYGRGDDREAILKLLLSDDANGQNLGVVPIVGMGGVGKTTLAQLVYNHSRVQERFGLKAWVCVSEDFSVSKLTKVILEGFGSYPAFDNLDKLQLQLKERLQGNKFLLVLDDVWNEDYDEWDRFLTPLKYGAKGSMILVTTRNESVASVTRTVPTHHLKELTEDNCLLVFTKHAFRGKNPNDYEELLQIGREIAKKCKGLPLAAKTLGGLLRTKRDVEEWEKILESNLWDLPKGNILPALRLSYHYLPPHLKQCFAYCAIFPKDYLFEKDELVLLWMAEGFLVRSVDDEMERAGAECFDDLLSRSFSQQSSSLFVMHDLMHDLATHVSGQFCFSSRLGENNSSEGTRRTRHLSLVVDTGGGFSSTKLENIREAQHLRTFQTLTFVNGGPSPDFYIEIFHILSKLGRLRVLSLSNFAGADKLLWSTSKLKHLRYLDLFGSNLVTLPEEVSALLNLQTLILQECSELASLPYLGNLKHLRHLNLEGTGIERLPASLERLTNLRYLNISDTPLKEMPPHIGQLAKLRTLTHFLVGRQSETSIKELGKLRHLRGELHIGNLQNVVDARDAAEANLKGIKHLDKLRFTWDGDTHDPQHVTSTLEKLEPDGNVKYLEIDGYGGLRFPEWVGKSSFSRIVSLELSRCTNCTSLPPLGQLASLVRLSIEGFDKVETVDSKFYGNCTAMKKPFKSLKTLSFRRMPEWREWISDEGSQEAFPLLEFLSIKECPNLTKALPGHNLPRVTELRIEGCRQLATPLPRFPRLHSLKVFGSTSLESLPEEIDQMGCSPSDLGIEISFCASLKCVALDLLPKLKSLRISHCPDLESLCAHERPLIDLNSLHSLIICGCLKLVSFPKGGLPAPVLTQLYLYDCKNLKQLPESMPSLLPSLNRLVIHGCSEVELCPEGGFPSTLQSLDIWNCNKLIAGRMQWGLQTLPSLSHFTIGEDENVESFPEEMLLPSSLTSLKIYNLKHLKSLDYKGLQHLTSLRELTISNCPLIESMPEEGLPSSLSSLVINGCPMLGESCEREKGKDWP</sequence>
<protein>
    <submittedName>
        <fullName evidence="1">Uncharacterized protein</fullName>
    </submittedName>
</protein>
<keyword evidence="2" id="KW-1185">Reference proteome</keyword>
<name>A0ACC0RJC0_POPTR</name>
<evidence type="ECO:0000313" key="1">
    <source>
        <dbReference type="EMBL" id="KAI9215602.1"/>
    </source>
</evidence>
<reference evidence="1 2" key="1">
    <citation type="journal article" date="2006" name="Science">
        <title>The genome of black cottonwood, Populus trichocarpa (Torr. &amp; Gray).</title>
        <authorList>
            <person name="Tuskan G.A."/>
            <person name="Difazio S."/>
            <person name="Jansson S."/>
            <person name="Bohlmann J."/>
            <person name="Grigoriev I."/>
            <person name="Hellsten U."/>
            <person name="Putnam N."/>
            <person name="Ralph S."/>
            <person name="Rombauts S."/>
            <person name="Salamov A."/>
            <person name="Schein J."/>
            <person name="Sterck L."/>
            <person name="Aerts A."/>
            <person name="Bhalerao R.R."/>
            <person name="Bhalerao R.P."/>
            <person name="Blaudez D."/>
            <person name="Boerjan W."/>
            <person name="Brun A."/>
            <person name="Brunner A."/>
            <person name="Busov V."/>
            <person name="Campbell M."/>
            <person name="Carlson J."/>
            <person name="Chalot M."/>
            <person name="Chapman J."/>
            <person name="Chen G.L."/>
            <person name="Cooper D."/>
            <person name="Coutinho P.M."/>
            <person name="Couturier J."/>
            <person name="Covert S."/>
            <person name="Cronk Q."/>
            <person name="Cunningham R."/>
            <person name="Davis J."/>
            <person name="Degroeve S."/>
            <person name="Dejardin A."/>
            <person name="Depamphilis C."/>
            <person name="Detter J."/>
            <person name="Dirks B."/>
            <person name="Dubchak I."/>
            <person name="Duplessis S."/>
            <person name="Ehlting J."/>
            <person name="Ellis B."/>
            <person name="Gendler K."/>
            <person name="Goodstein D."/>
            <person name="Gribskov M."/>
            <person name="Grimwood J."/>
            <person name="Groover A."/>
            <person name="Gunter L."/>
            <person name="Hamberger B."/>
            <person name="Heinze B."/>
            <person name="Helariutta Y."/>
            <person name="Henrissat B."/>
            <person name="Holligan D."/>
            <person name="Holt R."/>
            <person name="Huang W."/>
            <person name="Islam-Faridi N."/>
            <person name="Jones S."/>
            <person name="Jones-Rhoades M."/>
            <person name="Jorgensen R."/>
            <person name="Joshi C."/>
            <person name="Kangasjarvi J."/>
            <person name="Karlsson J."/>
            <person name="Kelleher C."/>
            <person name="Kirkpatrick R."/>
            <person name="Kirst M."/>
            <person name="Kohler A."/>
            <person name="Kalluri U."/>
            <person name="Larimer F."/>
            <person name="Leebens-Mack J."/>
            <person name="Leple J.C."/>
            <person name="Locascio P."/>
            <person name="Lou Y."/>
            <person name="Lucas S."/>
            <person name="Martin F."/>
            <person name="Montanini B."/>
            <person name="Napoli C."/>
            <person name="Nelson D.R."/>
            <person name="Nelson C."/>
            <person name="Nieminen K."/>
            <person name="Nilsson O."/>
            <person name="Pereda V."/>
            <person name="Peter G."/>
            <person name="Philippe R."/>
            <person name="Pilate G."/>
            <person name="Poliakov A."/>
            <person name="Razumovskaya J."/>
            <person name="Richardson P."/>
            <person name="Rinaldi C."/>
            <person name="Ritland K."/>
            <person name="Rouze P."/>
            <person name="Ryaboy D."/>
            <person name="Schmutz J."/>
            <person name="Schrader J."/>
            <person name="Segerman B."/>
            <person name="Shin H."/>
            <person name="Siddiqui A."/>
            <person name="Sterky F."/>
            <person name="Terry A."/>
            <person name="Tsai C.J."/>
            <person name="Uberbacher E."/>
            <person name="Unneberg P."/>
            <person name="Vahala J."/>
            <person name="Wall K."/>
            <person name="Wessler S."/>
            <person name="Yang G."/>
            <person name="Yin T."/>
            <person name="Douglas C."/>
            <person name="Marra M."/>
            <person name="Sandberg G."/>
            <person name="Van de Peer Y."/>
            <person name="Rokhsar D."/>
        </authorList>
    </citation>
    <scope>NUCLEOTIDE SEQUENCE [LARGE SCALE GENOMIC DNA]</scope>
    <source>
        <strain evidence="2">cv. Nisqually</strain>
    </source>
</reference>
<dbReference type="Proteomes" id="UP000006729">
    <property type="component" value="Unassembled WGS sequence"/>
</dbReference>